<keyword evidence="6" id="KW-1185">Reference proteome</keyword>
<accession>A0A4R4F9U9</accession>
<dbReference type="Gene3D" id="1.10.357.10">
    <property type="entry name" value="Tetracycline Repressor, domain 2"/>
    <property type="match status" value="1"/>
</dbReference>
<feature type="DNA-binding region" description="H-T-H motif" evidence="2">
    <location>
        <begin position="36"/>
        <end position="55"/>
    </location>
</feature>
<dbReference type="SUPFAM" id="SSF46689">
    <property type="entry name" value="Homeodomain-like"/>
    <property type="match status" value="1"/>
</dbReference>
<keyword evidence="1 2" id="KW-0238">DNA-binding</keyword>
<feature type="coiled-coil region" evidence="3">
    <location>
        <begin position="3"/>
        <end position="30"/>
    </location>
</feature>
<evidence type="ECO:0000313" key="5">
    <source>
        <dbReference type="EMBL" id="TDA20098.1"/>
    </source>
</evidence>
<dbReference type="Pfam" id="PF00440">
    <property type="entry name" value="TetR_N"/>
    <property type="match status" value="1"/>
</dbReference>
<dbReference type="PANTHER" id="PTHR43479:SF11">
    <property type="entry name" value="ACREF_ENVCD OPERON REPRESSOR-RELATED"/>
    <property type="match status" value="1"/>
</dbReference>
<evidence type="ECO:0000256" key="1">
    <source>
        <dbReference type="ARBA" id="ARBA00023125"/>
    </source>
</evidence>
<sequence length="208" mass="23996">MAKKMTNRQLAALETRKKLLEAAKKIVSEKGLINTSIEEITKACGVSNGTFYTYFKRKEDVIFALSREMYQEIYENAQAHEGSFMERLIFYMVNFSGYIEKSGLKLCQEWVRNTVDPDLVENPDDKNKLGMDIDSMKGLLERGVERDELQKDTPVDVLSHTLADVLYGEMLCWDMTGGAYSFEERTKEFCNMFLSEIIKPYLNAMSRK</sequence>
<evidence type="ECO:0000256" key="3">
    <source>
        <dbReference type="SAM" id="Coils"/>
    </source>
</evidence>
<dbReference type="InterPro" id="IPR050624">
    <property type="entry name" value="HTH-type_Tx_Regulator"/>
</dbReference>
<dbReference type="InterPro" id="IPR001647">
    <property type="entry name" value="HTH_TetR"/>
</dbReference>
<dbReference type="PANTHER" id="PTHR43479">
    <property type="entry name" value="ACREF/ENVCD OPERON REPRESSOR-RELATED"/>
    <property type="match status" value="1"/>
</dbReference>
<evidence type="ECO:0000256" key="2">
    <source>
        <dbReference type="PROSITE-ProRule" id="PRU00335"/>
    </source>
</evidence>
<reference evidence="5 6" key="1">
    <citation type="journal article" date="2016" name="Nat. Microbiol.">
        <title>The Mouse Intestinal Bacterial Collection (miBC) provides host-specific insight into cultured diversity and functional potential of the gut microbiota.</title>
        <authorList>
            <person name="Lagkouvardos I."/>
            <person name="Pukall R."/>
            <person name="Abt B."/>
            <person name="Foesel B.U."/>
            <person name="Meier-Kolthoff J.P."/>
            <person name="Kumar N."/>
            <person name="Bresciani A."/>
            <person name="Martinez I."/>
            <person name="Just S."/>
            <person name="Ziegler C."/>
            <person name="Brugiroux S."/>
            <person name="Garzetti D."/>
            <person name="Wenning M."/>
            <person name="Bui T.P."/>
            <person name="Wang J."/>
            <person name="Hugenholtz F."/>
            <person name="Plugge C.M."/>
            <person name="Peterson D.A."/>
            <person name="Hornef M.W."/>
            <person name="Baines J.F."/>
            <person name="Smidt H."/>
            <person name="Walter J."/>
            <person name="Kristiansen K."/>
            <person name="Nielsen H.B."/>
            <person name="Haller D."/>
            <person name="Overmann J."/>
            <person name="Stecher B."/>
            <person name="Clavel T."/>
        </authorList>
    </citation>
    <scope>NUCLEOTIDE SEQUENCE [LARGE SCALE GENOMIC DNA]</scope>
    <source>
        <strain evidence="5 6">DSM 28560</strain>
    </source>
</reference>
<dbReference type="PROSITE" id="PS50977">
    <property type="entry name" value="HTH_TETR_2"/>
    <property type="match status" value="1"/>
</dbReference>
<evidence type="ECO:0000259" key="4">
    <source>
        <dbReference type="PROSITE" id="PS50977"/>
    </source>
</evidence>
<gene>
    <name evidence="5" type="ORF">E1963_18950</name>
</gene>
<feature type="domain" description="HTH tetR-type" evidence="4">
    <location>
        <begin position="13"/>
        <end position="73"/>
    </location>
</feature>
<dbReference type="EMBL" id="SMMX01000035">
    <property type="protein sequence ID" value="TDA20098.1"/>
    <property type="molecule type" value="Genomic_DNA"/>
</dbReference>
<name>A0A4R4F9U9_9FIRM</name>
<dbReference type="SUPFAM" id="SSF48498">
    <property type="entry name" value="Tetracyclin repressor-like, C-terminal domain"/>
    <property type="match status" value="1"/>
</dbReference>
<dbReference type="InterPro" id="IPR036271">
    <property type="entry name" value="Tet_transcr_reg_TetR-rel_C_sf"/>
</dbReference>
<dbReference type="InterPro" id="IPR009057">
    <property type="entry name" value="Homeodomain-like_sf"/>
</dbReference>
<dbReference type="RefSeq" id="WP_132281595.1">
    <property type="nucleotide sequence ID" value="NZ_JAOBST010000083.1"/>
</dbReference>
<comment type="caution">
    <text evidence="5">The sequence shown here is derived from an EMBL/GenBank/DDBJ whole genome shotgun (WGS) entry which is preliminary data.</text>
</comment>
<proteinExistence type="predicted"/>
<dbReference type="Proteomes" id="UP000295710">
    <property type="component" value="Unassembled WGS sequence"/>
</dbReference>
<dbReference type="AlphaFoldDB" id="A0A4R4F9U9"/>
<dbReference type="PRINTS" id="PR00455">
    <property type="entry name" value="HTHTETR"/>
</dbReference>
<keyword evidence="3" id="KW-0175">Coiled coil</keyword>
<evidence type="ECO:0000313" key="6">
    <source>
        <dbReference type="Proteomes" id="UP000295710"/>
    </source>
</evidence>
<protein>
    <submittedName>
        <fullName evidence="5">TetR/AcrR family transcriptional regulator</fullName>
    </submittedName>
</protein>
<organism evidence="5 6">
    <name type="scientific">Extibacter muris</name>
    <dbReference type="NCBI Taxonomy" id="1796622"/>
    <lineage>
        <taxon>Bacteria</taxon>
        <taxon>Bacillati</taxon>
        <taxon>Bacillota</taxon>
        <taxon>Clostridia</taxon>
        <taxon>Lachnospirales</taxon>
        <taxon>Lachnospiraceae</taxon>
        <taxon>Extibacter</taxon>
    </lineage>
</organism>
<dbReference type="GO" id="GO:0003677">
    <property type="term" value="F:DNA binding"/>
    <property type="evidence" value="ECO:0007669"/>
    <property type="project" value="UniProtKB-UniRule"/>
</dbReference>